<evidence type="ECO:0000259" key="13">
    <source>
        <dbReference type="PROSITE" id="PS51201"/>
    </source>
</evidence>
<evidence type="ECO:0000256" key="2">
    <source>
        <dbReference type="ARBA" id="ARBA00022448"/>
    </source>
</evidence>
<keyword evidence="2" id="KW-0813">Transport</keyword>
<dbReference type="InParanoid" id="T1EHU1"/>
<evidence type="ECO:0000313" key="14">
    <source>
        <dbReference type="EMBL" id="ESO07764.1"/>
    </source>
</evidence>
<dbReference type="OrthoDB" id="10035564at2759"/>
<comment type="subcellular location">
    <subcellularLocation>
        <location evidence="1">Membrane</location>
        <topology evidence="1">Multi-pass membrane protein</topology>
    </subcellularLocation>
</comment>
<dbReference type="KEGG" id="hro:HELRODRAFT_130526"/>
<dbReference type="InterPro" id="IPR003929">
    <property type="entry name" value="K_chnl_BK_asu"/>
</dbReference>
<feature type="transmembrane region" description="Helical" evidence="12">
    <location>
        <begin position="31"/>
        <end position="50"/>
    </location>
</feature>
<feature type="transmembrane region" description="Helical" evidence="12">
    <location>
        <begin position="370"/>
        <end position="393"/>
    </location>
</feature>
<dbReference type="EMBL" id="AMQM01003517">
    <property type="status" value="NOT_ANNOTATED_CDS"/>
    <property type="molecule type" value="Genomic_DNA"/>
</dbReference>
<evidence type="ECO:0000256" key="7">
    <source>
        <dbReference type="ARBA" id="ARBA00022989"/>
    </source>
</evidence>
<keyword evidence="4 12" id="KW-0812">Transmembrane</keyword>
<dbReference type="InterPro" id="IPR005821">
    <property type="entry name" value="Ion_trans_dom"/>
</dbReference>
<evidence type="ECO:0000313" key="15">
    <source>
        <dbReference type="EnsemblMetazoa" id="HelroP130526"/>
    </source>
</evidence>
<name>T1EHU1_HELRO</name>
<feature type="domain" description="RCK N-terminal" evidence="13">
    <location>
        <begin position="223"/>
        <end position="363"/>
    </location>
</feature>
<evidence type="ECO:0000256" key="3">
    <source>
        <dbReference type="ARBA" id="ARBA00022538"/>
    </source>
</evidence>
<dbReference type="GO" id="GO:0071805">
    <property type="term" value="P:potassium ion transmembrane transport"/>
    <property type="evidence" value="ECO:0000318"/>
    <property type="project" value="GO_Central"/>
</dbReference>
<dbReference type="Pfam" id="PF00520">
    <property type="entry name" value="Ion_trans"/>
    <property type="match status" value="1"/>
</dbReference>
<organism evidence="15 16">
    <name type="scientific">Helobdella robusta</name>
    <name type="common">Californian leech</name>
    <dbReference type="NCBI Taxonomy" id="6412"/>
    <lineage>
        <taxon>Eukaryota</taxon>
        <taxon>Metazoa</taxon>
        <taxon>Spiralia</taxon>
        <taxon>Lophotrochozoa</taxon>
        <taxon>Annelida</taxon>
        <taxon>Clitellata</taxon>
        <taxon>Hirudinea</taxon>
        <taxon>Rhynchobdellida</taxon>
        <taxon>Glossiphoniidae</taxon>
        <taxon>Helobdella</taxon>
    </lineage>
</organism>
<evidence type="ECO:0000256" key="6">
    <source>
        <dbReference type="ARBA" id="ARBA00022958"/>
    </source>
</evidence>
<dbReference type="EMBL" id="KB096183">
    <property type="protein sequence ID" value="ESO07764.1"/>
    <property type="molecule type" value="Genomic_DNA"/>
</dbReference>
<reference evidence="15" key="3">
    <citation type="submission" date="2015-06" db="UniProtKB">
        <authorList>
            <consortium name="EnsemblMetazoa"/>
        </authorList>
    </citation>
    <scope>IDENTIFICATION</scope>
</reference>
<dbReference type="Pfam" id="PF22614">
    <property type="entry name" value="Slo-like_RCK"/>
    <property type="match status" value="1"/>
</dbReference>
<keyword evidence="7 12" id="KW-1133">Transmembrane helix</keyword>
<evidence type="ECO:0000256" key="10">
    <source>
        <dbReference type="ARBA" id="ARBA00023303"/>
    </source>
</evidence>
<dbReference type="GO" id="GO:0060072">
    <property type="term" value="F:large conductance calcium-activated potassium channel activity"/>
    <property type="evidence" value="ECO:0000318"/>
    <property type="project" value="GO_Central"/>
</dbReference>
<evidence type="ECO:0000256" key="5">
    <source>
        <dbReference type="ARBA" id="ARBA00022826"/>
    </source>
</evidence>
<dbReference type="Pfam" id="PF03493">
    <property type="entry name" value="BK_channel_a"/>
    <property type="match status" value="1"/>
</dbReference>
<dbReference type="SUPFAM" id="SSF51735">
    <property type="entry name" value="NAD(P)-binding Rossmann-fold domains"/>
    <property type="match status" value="1"/>
</dbReference>
<keyword evidence="9 12" id="KW-0472">Membrane</keyword>
<dbReference type="RefSeq" id="XP_009014375.1">
    <property type="nucleotide sequence ID" value="XM_009016127.1"/>
</dbReference>
<keyword evidence="3" id="KW-0633">Potassium transport</keyword>
<dbReference type="EnsemblMetazoa" id="HelroT130526">
    <property type="protein sequence ID" value="HelroP130526"/>
    <property type="gene ID" value="HelroG130526"/>
</dbReference>
<dbReference type="PANTHER" id="PTHR10027:SF33">
    <property type="entry name" value="CALCIUM-ACTIVATED POTASSIUM CHANNEL SUBUNIT ALPHA-1-RELATED"/>
    <property type="match status" value="1"/>
</dbReference>
<dbReference type="PROSITE" id="PS51201">
    <property type="entry name" value="RCK_N"/>
    <property type="match status" value="1"/>
</dbReference>
<dbReference type="Proteomes" id="UP000015101">
    <property type="component" value="Unassembled WGS sequence"/>
</dbReference>
<dbReference type="SUPFAM" id="SSF81324">
    <property type="entry name" value="Voltage-gated potassium channels"/>
    <property type="match status" value="1"/>
</dbReference>
<evidence type="ECO:0000256" key="4">
    <source>
        <dbReference type="ARBA" id="ARBA00022692"/>
    </source>
</evidence>
<dbReference type="GeneID" id="20196141"/>
<keyword evidence="8" id="KW-0406">Ion transport</keyword>
<dbReference type="CTD" id="20196141"/>
<evidence type="ECO:0000256" key="1">
    <source>
        <dbReference type="ARBA" id="ARBA00004141"/>
    </source>
</evidence>
<evidence type="ECO:0000256" key="8">
    <source>
        <dbReference type="ARBA" id="ARBA00023065"/>
    </source>
</evidence>
<dbReference type="PRINTS" id="PR01449">
    <property type="entry name" value="BKCHANNELA"/>
</dbReference>
<proteinExistence type="predicted"/>
<dbReference type="InterPro" id="IPR003148">
    <property type="entry name" value="RCK_N"/>
</dbReference>
<feature type="transmembrane region" description="Helical" evidence="12">
    <location>
        <begin position="85"/>
        <end position="106"/>
    </location>
</feature>
<dbReference type="Gene3D" id="3.40.50.720">
    <property type="entry name" value="NAD(P)-binding Rossmann-like Domain"/>
    <property type="match status" value="1"/>
</dbReference>
<dbReference type="AlphaFoldDB" id="T1EHU1"/>
<sequence length="516" mass="59496">SIISLVIYIIDASKENPVEKDYFVKYYPSDILDLVCNLFFLVHFIFKFIAANDKLRFWVELTTVVDMVTIPPMFVALYLHKYWLGLRFVCVFRLLNFSDVLQSLYLLRTSNHIRLVELFSMFICVWVGSGGFIHLVENSGDPFTCYDNVHRISYWESMYLVIITMSTVGYGDEYCITVLGKIFIVVFLFGAIAMFASSVPEIIEIFHHSRDKYMLCYKKEPGVRHLIVGGHISFQTVGNFVRNFSHNDRLNKNLKSIILDDNPPSIELESLYKRYYNQILFIKGSIMVIKDLKRAKLSSAEAVLIMTNQSAPSATEEDTDNIMRAIAVKNYCPKARIILQLLKAENKTICKNLPFWTSRDHIICFTEMKMAFMAAGCLAPGFSTFLSNLLLMFSYDKKIKNLIEWQNDYLKGAEMEIYTEKFSPFFRKKPVHEVVKFCYTKFHMLLLAVMNSVDSRGEVNTRLLINSTCNDSFIGPQTLGFFICTNKSKARIALLYCSQCHENSAPTFTRIKKCSC</sequence>
<evidence type="ECO:0000256" key="9">
    <source>
        <dbReference type="ARBA" id="ARBA00023136"/>
    </source>
</evidence>
<feature type="transmembrane region" description="Helical" evidence="12">
    <location>
        <begin position="57"/>
        <end position="79"/>
    </location>
</feature>
<dbReference type="FunFam" id="3.40.50.720:FF:001050">
    <property type="entry name" value="Calcium-activated potassium channel subunit alpha-1"/>
    <property type="match status" value="1"/>
</dbReference>
<evidence type="ECO:0000313" key="16">
    <source>
        <dbReference type="Proteomes" id="UP000015101"/>
    </source>
</evidence>
<keyword evidence="10" id="KW-0407">Ion channel</keyword>
<dbReference type="eggNOG" id="KOG1420">
    <property type="taxonomic scope" value="Eukaryota"/>
</dbReference>
<dbReference type="Gene3D" id="1.10.287.70">
    <property type="match status" value="1"/>
</dbReference>
<dbReference type="PRINTS" id="PR00169">
    <property type="entry name" value="KCHANNEL"/>
</dbReference>
<dbReference type="InterPro" id="IPR036291">
    <property type="entry name" value="NAD(P)-bd_dom_sf"/>
</dbReference>
<feature type="transmembrane region" description="Helical" evidence="12">
    <location>
        <begin position="178"/>
        <end position="196"/>
    </location>
</feature>
<keyword evidence="5" id="KW-0631">Potassium channel</keyword>
<feature type="transmembrane region" description="Helical" evidence="12">
    <location>
        <begin position="152"/>
        <end position="171"/>
    </location>
</feature>
<dbReference type="FunFam" id="1.10.287.70:FF:000130">
    <property type="entry name" value="Potassium calcium-activated channel subfamily U member 1"/>
    <property type="match status" value="1"/>
</dbReference>
<dbReference type="PANTHER" id="PTHR10027">
    <property type="entry name" value="CALCIUM-ACTIVATED POTASSIUM CHANNEL ALPHA CHAIN"/>
    <property type="match status" value="1"/>
</dbReference>
<dbReference type="HOGENOM" id="CLU_022699_1_0_1"/>
<dbReference type="GO" id="GO:0045211">
    <property type="term" value="C:postsynaptic membrane"/>
    <property type="evidence" value="ECO:0000318"/>
    <property type="project" value="GO_Central"/>
</dbReference>
<gene>
    <name evidence="15" type="primary">20196141</name>
    <name evidence="14" type="ORF">HELRODRAFT_130526</name>
</gene>
<evidence type="ECO:0000256" key="11">
    <source>
        <dbReference type="ARBA" id="ARBA00029579"/>
    </source>
</evidence>
<evidence type="ECO:0000256" key="12">
    <source>
        <dbReference type="SAM" id="Phobius"/>
    </source>
</evidence>
<protein>
    <recommendedName>
        <fullName evidence="11">BK channel</fullName>
    </recommendedName>
</protein>
<dbReference type="InterPro" id="IPR047871">
    <property type="entry name" value="K_chnl_Slo-like"/>
</dbReference>
<keyword evidence="6" id="KW-0630">Potassium</keyword>
<keyword evidence="16" id="KW-1185">Reference proteome</keyword>
<reference evidence="16" key="1">
    <citation type="submission" date="2012-12" db="EMBL/GenBank/DDBJ databases">
        <authorList>
            <person name="Hellsten U."/>
            <person name="Grimwood J."/>
            <person name="Chapman J.A."/>
            <person name="Shapiro H."/>
            <person name="Aerts A."/>
            <person name="Otillar R.P."/>
            <person name="Terry A.Y."/>
            <person name="Boore J.L."/>
            <person name="Simakov O."/>
            <person name="Marletaz F."/>
            <person name="Cho S.-J."/>
            <person name="Edsinger-Gonzales E."/>
            <person name="Havlak P."/>
            <person name="Kuo D.-H."/>
            <person name="Larsson T."/>
            <person name="Lv J."/>
            <person name="Arendt D."/>
            <person name="Savage R."/>
            <person name="Osoegawa K."/>
            <person name="de Jong P."/>
            <person name="Lindberg D.R."/>
            <person name="Seaver E.C."/>
            <person name="Weisblat D.A."/>
            <person name="Putnam N.H."/>
            <person name="Grigoriev I.V."/>
            <person name="Rokhsar D.S."/>
        </authorList>
    </citation>
    <scope>NUCLEOTIDE SEQUENCE</scope>
</reference>
<reference evidence="14 16" key="2">
    <citation type="journal article" date="2013" name="Nature">
        <title>Insights into bilaterian evolution from three spiralian genomes.</title>
        <authorList>
            <person name="Simakov O."/>
            <person name="Marletaz F."/>
            <person name="Cho S.J."/>
            <person name="Edsinger-Gonzales E."/>
            <person name="Havlak P."/>
            <person name="Hellsten U."/>
            <person name="Kuo D.H."/>
            <person name="Larsson T."/>
            <person name="Lv J."/>
            <person name="Arendt D."/>
            <person name="Savage R."/>
            <person name="Osoegawa K."/>
            <person name="de Jong P."/>
            <person name="Grimwood J."/>
            <person name="Chapman J.A."/>
            <person name="Shapiro H."/>
            <person name="Aerts A."/>
            <person name="Otillar R.P."/>
            <person name="Terry A.Y."/>
            <person name="Boore J.L."/>
            <person name="Grigoriev I.V."/>
            <person name="Lindberg D.R."/>
            <person name="Seaver E.C."/>
            <person name="Weisblat D.A."/>
            <person name="Putnam N.H."/>
            <person name="Rokhsar D.S."/>
        </authorList>
    </citation>
    <scope>NUCLEOTIDE SEQUENCE</scope>
</reference>
<feature type="transmembrane region" description="Helical" evidence="12">
    <location>
        <begin position="118"/>
        <end position="136"/>
    </location>
</feature>
<accession>T1EHU1</accession>